<evidence type="ECO:0000256" key="1">
    <source>
        <dbReference type="SAM" id="Phobius"/>
    </source>
</evidence>
<accession>A0A8N1SAY7</accession>
<evidence type="ECO:0000313" key="3">
    <source>
        <dbReference type="RefSeq" id="XP_025075916.1"/>
    </source>
</evidence>
<evidence type="ECO:0000313" key="2">
    <source>
        <dbReference type="Proteomes" id="UP000504615"/>
    </source>
</evidence>
<dbReference type="Proteomes" id="UP000504615">
    <property type="component" value="Unplaced"/>
</dbReference>
<name>A0A8N1SAY7_9HYME</name>
<gene>
    <name evidence="3" type="primary">LOC105434265</name>
</gene>
<keyword evidence="1" id="KW-0472">Membrane</keyword>
<dbReference type="RefSeq" id="XP_025075916.1">
    <property type="nucleotide sequence ID" value="XM_025220131.1"/>
</dbReference>
<protein>
    <submittedName>
        <fullName evidence="3">Uncharacterized protein LOC105434265 isoform X3</fullName>
    </submittedName>
</protein>
<reference evidence="3" key="1">
    <citation type="submission" date="2025-08" db="UniProtKB">
        <authorList>
            <consortium name="RefSeq"/>
        </authorList>
    </citation>
    <scope>IDENTIFICATION</scope>
</reference>
<organism evidence="2 3">
    <name type="scientific">Pogonomyrmex barbatus</name>
    <name type="common">red harvester ant</name>
    <dbReference type="NCBI Taxonomy" id="144034"/>
    <lineage>
        <taxon>Eukaryota</taxon>
        <taxon>Metazoa</taxon>
        <taxon>Ecdysozoa</taxon>
        <taxon>Arthropoda</taxon>
        <taxon>Hexapoda</taxon>
        <taxon>Insecta</taxon>
        <taxon>Pterygota</taxon>
        <taxon>Neoptera</taxon>
        <taxon>Endopterygota</taxon>
        <taxon>Hymenoptera</taxon>
        <taxon>Apocrita</taxon>
        <taxon>Aculeata</taxon>
        <taxon>Formicoidea</taxon>
        <taxon>Formicidae</taxon>
        <taxon>Myrmicinae</taxon>
        <taxon>Pogonomyrmex</taxon>
    </lineage>
</organism>
<proteinExistence type="predicted"/>
<dbReference type="GeneID" id="105434265"/>
<dbReference type="AlphaFoldDB" id="A0A8N1SAY7"/>
<sequence length="98" mass="11420">MNVETYIPADSCATQTHGLLTAIIIITLLHMTKLMIGMKELLVGLLKCNLKKETMDTRTFNLYRDRIEYYESRNYGRHLDENLQVQYTKGDNGYVQMI</sequence>
<keyword evidence="2" id="KW-1185">Reference proteome</keyword>
<keyword evidence="1" id="KW-1133">Transmembrane helix</keyword>
<feature type="transmembrane region" description="Helical" evidence="1">
    <location>
        <begin position="18"/>
        <end position="36"/>
    </location>
</feature>
<keyword evidence="1" id="KW-0812">Transmembrane</keyword>